<dbReference type="InterPro" id="IPR003717">
    <property type="entry name" value="RecO"/>
</dbReference>
<dbReference type="SUPFAM" id="SSF57863">
    <property type="entry name" value="ArfGap/RecO-like zinc finger"/>
    <property type="match status" value="1"/>
</dbReference>
<dbReference type="PATRIC" id="fig|86416.3.peg.2185"/>
<organism evidence="9 10">
    <name type="scientific">Clostridium pasteurianum BC1</name>
    <dbReference type="NCBI Taxonomy" id="86416"/>
    <lineage>
        <taxon>Bacteria</taxon>
        <taxon>Bacillati</taxon>
        <taxon>Bacillota</taxon>
        <taxon>Clostridia</taxon>
        <taxon>Eubacteriales</taxon>
        <taxon>Clostridiaceae</taxon>
        <taxon>Clostridium</taxon>
    </lineage>
</organism>
<evidence type="ECO:0000313" key="10">
    <source>
        <dbReference type="Proteomes" id="UP000013523"/>
    </source>
</evidence>
<dbReference type="SUPFAM" id="SSF50249">
    <property type="entry name" value="Nucleic acid-binding proteins"/>
    <property type="match status" value="1"/>
</dbReference>
<reference evidence="9 10" key="1">
    <citation type="submission" date="2012-01" db="EMBL/GenBank/DDBJ databases">
        <title>Complete sequence of chromosome of Clostridium pasteurianum BC1.</title>
        <authorList>
            <consortium name="US DOE Joint Genome Institute"/>
            <person name="Lucas S."/>
            <person name="Han J."/>
            <person name="Lapidus A."/>
            <person name="Cheng J.-F."/>
            <person name="Goodwin L."/>
            <person name="Pitluck S."/>
            <person name="Peters L."/>
            <person name="Mikhailova N."/>
            <person name="Teshima H."/>
            <person name="Detter J.C."/>
            <person name="Han C."/>
            <person name="Tapia R."/>
            <person name="Land M."/>
            <person name="Hauser L."/>
            <person name="Kyrpides N."/>
            <person name="Ivanova N."/>
            <person name="Pagani I."/>
            <person name="Dunn J."/>
            <person name="Taghavi S."/>
            <person name="Francis A."/>
            <person name="van der Lelie D."/>
            <person name="Woyke T."/>
        </authorList>
    </citation>
    <scope>NUCLEOTIDE SEQUENCE [LARGE SCALE GENOMIC DNA]</scope>
    <source>
        <strain evidence="9 10">BC1</strain>
    </source>
</reference>
<dbReference type="GO" id="GO:0043590">
    <property type="term" value="C:bacterial nucleoid"/>
    <property type="evidence" value="ECO:0007669"/>
    <property type="project" value="TreeGrafter"/>
</dbReference>
<dbReference type="STRING" id="86416.Clopa_2209"/>
<evidence type="ECO:0000256" key="5">
    <source>
        <dbReference type="ARBA" id="ARBA00023204"/>
    </source>
</evidence>
<keyword evidence="3 7" id="KW-0227">DNA damage</keyword>
<keyword evidence="5 7" id="KW-0234">DNA repair</keyword>
<dbReference type="RefSeq" id="WP_015615392.1">
    <property type="nucleotide sequence ID" value="NC_021182.1"/>
</dbReference>
<dbReference type="Gene3D" id="1.20.1440.120">
    <property type="entry name" value="Recombination protein O, C-terminal domain"/>
    <property type="match status" value="1"/>
</dbReference>
<evidence type="ECO:0000313" key="9">
    <source>
        <dbReference type="EMBL" id="AGK97086.1"/>
    </source>
</evidence>
<evidence type="ECO:0000256" key="4">
    <source>
        <dbReference type="ARBA" id="ARBA00023172"/>
    </source>
</evidence>
<dbReference type="HAMAP" id="MF_00201">
    <property type="entry name" value="RecO"/>
    <property type="match status" value="1"/>
</dbReference>
<dbReference type="GO" id="GO:0006302">
    <property type="term" value="P:double-strand break repair"/>
    <property type="evidence" value="ECO:0007669"/>
    <property type="project" value="TreeGrafter"/>
</dbReference>
<dbReference type="eggNOG" id="COG1381">
    <property type="taxonomic scope" value="Bacteria"/>
</dbReference>
<dbReference type="InterPro" id="IPR022572">
    <property type="entry name" value="DNA_rep/recomb_RecO_N"/>
</dbReference>
<dbReference type="InterPro" id="IPR012340">
    <property type="entry name" value="NA-bd_OB-fold"/>
</dbReference>
<dbReference type="KEGG" id="cpas:Clopa_2209"/>
<dbReference type="OrthoDB" id="9797083at2"/>
<evidence type="ECO:0000256" key="3">
    <source>
        <dbReference type="ARBA" id="ARBA00022763"/>
    </source>
</evidence>
<dbReference type="GO" id="GO:0006310">
    <property type="term" value="P:DNA recombination"/>
    <property type="evidence" value="ECO:0007669"/>
    <property type="project" value="UniProtKB-UniRule"/>
</dbReference>
<dbReference type="InterPro" id="IPR037278">
    <property type="entry name" value="ARFGAP/RecO"/>
</dbReference>
<dbReference type="PANTHER" id="PTHR33991">
    <property type="entry name" value="DNA REPAIR PROTEIN RECO"/>
    <property type="match status" value="1"/>
</dbReference>
<accession>R4K5W1</accession>
<keyword evidence="10" id="KW-1185">Reference proteome</keyword>
<evidence type="ECO:0000256" key="6">
    <source>
        <dbReference type="ARBA" id="ARBA00033409"/>
    </source>
</evidence>
<dbReference type="AlphaFoldDB" id="R4K5W1"/>
<gene>
    <name evidence="7" type="primary">recO</name>
    <name evidence="9" type="ORF">Clopa_2209</name>
</gene>
<dbReference type="Pfam" id="PF02565">
    <property type="entry name" value="RecO_C"/>
    <property type="match status" value="1"/>
</dbReference>
<dbReference type="InterPro" id="IPR042242">
    <property type="entry name" value="RecO_C"/>
</dbReference>
<dbReference type="NCBIfam" id="TIGR00613">
    <property type="entry name" value="reco"/>
    <property type="match status" value="1"/>
</dbReference>
<keyword evidence="4 7" id="KW-0233">DNA recombination</keyword>
<comment type="similarity">
    <text evidence="1 7">Belongs to the RecO family.</text>
</comment>
<evidence type="ECO:0000259" key="8">
    <source>
        <dbReference type="Pfam" id="PF11967"/>
    </source>
</evidence>
<feature type="domain" description="DNA replication/recombination mediator RecO N-terminal" evidence="8">
    <location>
        <begin position="1"/>
        <end position="79"/>
    </location>
</feature>
<evidence type="ECO:0000256" key="7">
    <source>
        <dbReference type="HAMAP-Rule" id="MF_00201"/>
    </source>
</evidence>
<evidence type="ECO:0000256" key="2">
    <source>
        <dbReference type="ARBA" id="ARBA00021310"/>
    </source>
</evidence>
<dbReference type="Pfam" id="PF11967">
    <property type="entry name" value="RecO_N"/>
    <property type="match status" value="1"/>
</dbReference>
<dbReference type="EMBL" id="CP003261">
    <property type="protein sequence ID" value="AGK97086.1"/>
    <property type="molecule type" value="Genomic_DNA"/>
</dbReference>
<proteinExistence type="inferred from homology"/>
<sequence>MSIFNSRGVVIKSQGIKENDKILWIFTEKFGKITVIAKGSKKNKSKLMPISLLFCFANYTLFKGKSMFNINEGEIIDSFQEFLSDLDTLTYTSYLCELIDLSMTEGESNRALFKTFVTAFYLIKNKVGDIETLTRAFEIKLLTLTGYGFNLDYCVKCRKKLSVSNYFSYQYYGGICNQCEKDNGKNISFAAFKALNYLSKLSMDKVYRVNLDSKIKDEIYKILSDLILQSYGKKPKSLEILNSLRGSD</sequence>
<dbReference type="Proteomes" id="UP000013523">
    <property type="component" value="Chromosome"/>
</dbReference>
<protein>
    <recommendedName>
        <fullName evidence="2 7">DNA repair protein RecO</fullName>
    </recommendedName>
    <alternativeName>
        <fullName evidence="6 7">Recombination protein O</fullName>
    </alternativeName>
</protein>
<comment type="function">
    <text evidence="7">Involved in DNA repair and RecF pathway recombination.</text>
</comment>
<evidence type="ECO:0000256" key="1">
    <source>
        <dbReference type="ARBA" id="ARBA00007452"/>
    </source>
</evidence>
<dbReference type="Gene3D" id="2.40.50.140">
    <property type="entry name" value="Nucleic acid-binding proteins"/>
    <property type="match status" value="1"/>
</dbReference>
<dbReference type="HOGENOM" id="CLU_066632_3_1_9"/>
<dbReference type="PANTHER" id="PTHR33991:SF1">
    <property type="entry name" value="DNA REPAIR PROTEIN RECO"/>
    <property type="match status" value="1"/>
</dbReference>
<name>R4K5W1_CLOPA</name>